<organism evidence="2">
    <name type="scientific">Oryza barthii</name>
    <dbReference type="NCBI Taxonomy" id="65489"/>
    <lineage>
        <taxon>Eukaryota</taxon>
        <taxon>Viridiplantae</taxon>
        <taxon>Streptophyta</taxon>
        <taxon>Embryophyta</taxon>
        <taxon>Tracheophyta</taxon>
        <taxon>Spermatophyta</taxon>
        <taxon>Magnoliopsida</taxon>
        <taxon>Liliopsida</taxon>
        <taxon>Poales</taxon>
        <taxon>Poaceae</taxon>
        <taxon>BOP clade</taxon>
        <taxon>Oryzoideae</taxon>
        <taxon>Oryzeae</taxon>
        <taxon>Oryzinae</taxon>
        <taxon>Oryza</taxon>
    </lineage>
</organism>
<dbReference type="Gramene" id="OBART05G02440.1">
    <property type="protein sequence ID" value="OBART05G02440.1"/>
    <property type="gene ID" value="OBART05G02440"/>
</dbReference>
<dbReference type="HOGENOM" id="CLU_1135007_0_0_1"/>
<protein>
    <submittedName>
        <fullName evidence="2">Uncharacterized protein</fullName>
    </submittedName>
</protein>
<dbReference type="EnsemblPlants" id="OBART05G02440.1">
    <property type="protein sequence ID" value="OBART05G02440.1"/>
    <property type="gene ID" value="OBART05G02440"/>
</dbReference>
<keyword evidence="1" id="KW-0812">Transmembrane</keyword>
<evidence type="ECO:0000256" key="1">
    <source>
        <dbReference type="SAM" id="Phobius"/>
    </source>
</evidence>
<reference evidence="2" key="1">
    <citation type="journal article" date="2009" name="Rice">
        <title>De Novo Next Generation Sequencing of Plant Genomes.</title>
        <authorList>
            <person name="Rounsley S."/>
            <person name="Marri P.R."/>
            <person name="Yu Y."/>
            <person name="He R."/>
            <person name="Sisneros N."/>
            <person name="Goicoechea J.L."/>
            <person name="Lee S.J."/>
            <person name="Angelova A."/>
            <person name="Kudrna D."/>
            <person name="Luo M."/>
            <person name="Affourtit J."/>
            <person name="Desany B."/>
            <person name="Knight J."/>
            <person name="Niazi F."/>
            <person name="Egholm M."/>
            <person name="Wing R.A."/>
        </authorList>
    </citation>
    <scope>NUCLEOTIDE SEQUENCE [LARGE SCALE GENOMIC DNA]</scope>
    <source>
        <strain evidence="2">cv. IRGC 105608</strain>
    </source>
</reference>
<feature type="transmembrane region" description="Helical" evidence="1">
    <location>
        <begin position="198"/>
        <end position="216"/>
    </location>
</feature>
<proteinExistence type="predicted"/>
<feature type="transmembrane region" description="Helical" evidence="1">
    <location>
        <begin position="222"/>
        <end position="243"/>
    </location>
</feature>
<reference evidence="2" key="2">
    <citation type="submission" date="2015-03" db="UniProtKB">
        <authorList>
            <consortium name="EnsemblPlants"/>
        </authorList>
    </citation>
    <scope>IDENTIFICATION</scope>
</reference>
<keyword evidence="1" id="KW-0472">Membrane</keyword>
<dbReference type="PaxDb" id="65489-OBART05G02440.1"/>
<accession>A0A0D3G2Y3</accession>
<name>A0A0D3G2Y3_9ORYZ</name>
<evidence type="ECO:0000313" key="3">
    <source>
        <dbReference type="Proteomes" id="UP000026960"/>
    </source>
</evidence>
<feature type="transmembrane region" description="Helical" evidence="1">
    <location>
        <begin position="123"/>
        <end position="142"/>
    </location>
</feature>
<keyword evidence="3" id="KW-1185">Reference proteome</keyword>
<keyword evidence="1" id="KW-1133">Transmembrane helix</keyword>
<dbReference type="Proteomes" id="UP000026960">
    <property type="component" value="Chromosome 5"/>
</dbReference>
<dbReference type="AlphaFoldDB" id="A0A0D3G2Y3"/>
<evidence type="ECO:0000313" key="2">
    <source>
        <dbReference type="EnsemblPlants" id="OBART05G02440.1"/>
    </source>
</evidence>
<sequence length="245" mass="26855">MAARSGDPPKAYTFADRVHHRAPGLLLCHSCLRISPDPSAGDGRIKPRLSTNAIAPLSQLDPMREVEASRDGTRIRPGCEGYIRVVAGGFGGGVQHQAAAFGSKKSWQSRNHRHYCDWERKEAVAAMVGSMVSYVVSLAVTLRANQRNHQHYYDWERKEATAATVGSMVSNVDNHHGHREEEEQDDDSNKLMDKLSKFILALVAGVSMPAGARSTAMRFNRAAAIFLLASFATSLACVACTHLRR</sequence>